<sequence>MEEAIKEKGKVLPTASSAAFGTEGAWSVLGDRLFEIMREEEKILGNTSEVLEVVKSLKGKEEGEAHHLQRIRKLEGILSQVTKHSLSDHKEELGKLHQLEDMLASLALVNTEWAKKSEATMGEFHRSLLDVNQAHSSNVKDLQKRIRELDDERKALREERRRLREELAKAREASLGAKESVFEARRREELLKSEVHSLRALVENSSGWRERRMEDLEEAVRRAVKIVSASSVGHHVKSQAAFDVLL</sequence>
<dbReference type="AlphaFoldDB" id="A0A2I0AID3"/>
<protein>
    <submittedName>
        <fullName evidence="2">Uncharacterized protein</fullName>
    </submittedName>
</protein>
<feature type="coiled-coil region" evidence="1">
    <location>
        <begin position="132"/>
        <end position="180"/>
    </location>
</feature>
<gene>
    <name evidence="2" type="ORF">AXF42_Ash003959</name>
</gene>
<keyword evidence="1" id="KW-0175">Coiled coil</keyword>
<dbReference type="EMBL" id="KZ451980">
    <property type="protein sequence ID" value="PKA55322.1"/>
    <property type="molecule type" value="Genomic_DNA"/>
</dbReference>
<keyword evidence="3" id="KW-1185">Reference proteome</keyword>
<accession>A0A2I0AID3</accession>
<proteinExistence type="predicted"/>
<organism evidence="2 3">
    <name type="scientific">Apostasia shenzhenica</name>
    <dbReference type="NCBI Taxonomy" id="1088818"/>
    <lineage>
        <taxon>Eukaryota</taxon>
        <taxon>Viridiplantae</taxon>
        <taxon>Streptophyta</taxon>
        <taxon>Embryophyta</taxon>
        <taxon>Tracheophyta</taxon>
        <taxon>Spermatophyta</taxon>
        <taxon>Magnoliopsida</taxon>
        <taxon>Liliopsida</taxon>
        <taxon>Asparagales</taxon>
        <taxon>Orchidaceae</taxon>
        <taxon>Apostasioideae</taxon>
        <taxon>Apostasia</taxon>
    </lineage>
</organism>
<name>A0A2I0AID3_9ASPA</name>
<dbReference type="Proteomes" id="UP000236161">
    <property type="component" value="Unassembled WGS sequence"/>
</dbReference>
<reference evidence="2 3" key="1">
    <citation type="journal article" date="2017" name="Nature">
        <title>The Apostasia genome and the evolution of orchids.</title>
        <authorList>
            <person name="Zhang G.Q."/>
            <person name="Liu K.W."/>
            <person name="Li Z."/>
            <person name="Lohaus R."/>
            <person name="Hsiao Y.Y."/>
            <person name="Niu S.C."/>
            <person name="Wang J.Y."/>
            <person name="Lin Y.C."/>
            <person name="Xu Q."/>
            <person name="Chen L.J."/>
            <person name="Yoshida K."/>
            <person name="Fujiwara S."/>
            <person name="Wang Z.W."/>
            <person name="Zhang Y.Q."/>
            <person name="Mitsuda N."/>
            <person name="Wang M."/>
            <person name="Liu G.H."/>
            <person name="Pecoraro L."/>
            <person name="Huang H.X."/>
            <person name="Xiao X.J."/>
            <person name="Lin M."/>
            <person name="Wu X.Y."/>
            <person name="Wu W.L."/>
            <person name="Chen Y.Y."/>
            <person name="Chang S.B."/>
            <person name="Sakamoto S."/>
            <person name="Ohme-Takagi M."/>
            <person name="Yagi M."/>
            <person name="Zeng S.J."/>
            <person name="Shen C.Y."/>
            <person name="Yeh C.M."/>
            <person name="Luo Y.B."/>
            <person name="Tsai W.C."/>
            <person name="Van de Peer Y."/>
            <person name="Liu Z.J."/>
        </authorList>
    </citation>
    <scope>NUCLEOTIDE SEQUENCE [LARGE SCALE GENOMIC DNA]</scope>
    <source>
        <strain evidence="3">cv. Shenzhen</strain>
        <tissue evidence="2">Stem</tissue>
    </source>
</reference>
<evidence type="ECO:0000313" key="3">
    <source>
        <dbReference type="Proteomes" id="UP000236161"/>
    </source>
</evidence>
<evidence type="ECO:0000313" key="2">
    <source>
        <dbReference type="EMBL" id="PKA55322.1"/>
    </source>
</evidence>
<evidence type="ECO:0000256" key="1">
    <source>
        <dbReference type="SAM" id="Coils"/>
    </source>
</evidence>